<dbReference type="InterPro" id="IPR012349">
    <property type="entry name" value="Split_barrel_FMN-bd"/>
</dbReference>
<dbReference type="InterPro" id="IPR011576">
    <property type="entry name" value="Pyridox_Oxase_N"/>
</dbReference>
<proteinExistence type="predicted"/>
<dbReference type="STRING" id="630515.SAMN04489812_2057"/>
<dbReference type="RefSeq" id="WP_157683350.1">
    <property type="nucleotide sequence ID" value="NZ_LT629772.1"/>
</dbReference>
<evidence type="ECO:0000313" key="4">
    <source>
        <dbReference type="Proteomes" id="UP000199103"/>
    </source>
</evidence>
<dbReference type="AlphaFoldDB" id="A0A1H1SL33"/>
<evidence type="ECO:0000259" key="2">
    <source>
        <dbReference type="Pfam" id="PF01243"/>
    </source>
</evidence>
<organism evidence="3 4">
    <name type="scientific">Microlunatus soli</name>
    <dbReference type="NCBI Taxonomy" id="630515"/>
    <lineage>
        <taxon>Bacteria</taxon>
        <taxon>Bacillati</taxon>
        <taxon>Actinomycetota</taxon>
        <taxon>Actinomycetes</taxon>
        <taxon>Propionibacteriales</taxon>
        <taxon>Propionibacteriaceae</taxon>
        <taxon>Microlunatus</taxon>
    </lineage>
</organism>
<protein>
    <submittedName>
        <fullName evidence="3">Pyridoxamine 5'-phosphate oxidase</fullName>
    </submittedName>
</protein>
<feature type="region of interest" description="Disordered" evidence="1">
    <location>
        <begin position="143"/>
        <end position="164"/>
    </location>
</feature>
<dbReference type="OrthoDB" id="9788889at2"/>
<dbReference type="Gene3D" id="2.30.110.10">
    <property type="entry name" value="Electron Transport, Fmn-binding Protein, Chain A"/>
    <property type="match status" value="1"/>
</dbReference>
<accession>A0A1H1SL33</accession>
<evidence type="ECO:0000313" key="3">
    <source>
        <dbReference type="EMBL" id="SDS48734.1"/>
    </source>
</evidence>
<keyword evidence="4" id="KW-1185">Reference proteome</keyword>
<name>A0A1H1SL33_9ACTN</name>
<gene>
    <name evidence="3" type="ORF">SAMN04489812_2057</name>
</gene>
<dbReference type="Proteomes" id="UP000199103">
    <property type="component" value="Chromosome I"/>
</dbReference>
<feature type="domain" description="Pyridoxamine 5'-phosphate oxidase N-terminal" evidence="2">
    <location>
        <begin position="10"/>
        <end position="134"/>
    </location>
</feature>
<dbReference type="SUPFAM" id="SSF50475">
    <property type="entry name" value="FMN-binding split barrel"/>
    <property type="match status" value="1"/>
</dbReference>
<sequence>MTAEQTASWQEFSEIAAALNYFVLATADGDGTPWATPAYFRSDDAGDLYWVSSPDSRHSLNIAARAAVSATIFDSTVPIGGARAGYVTGQAGRVDDDEIPTALAILNRGMVDDRLLVDADVRGDGGLRIYRLRVQQRWILVPGRDPRTSSPIDGRLPVDPPPRA</sequence>
<dbReference type="Pfam" id="PF01243">
    <property type="entry name" value="PNPOx_N"/>
    <property type="match status" value="1"/>
</dbReference>
<dbReference type="EMBL" id="LT629772">
    <property type="protein sequence ID" value="SDS48734.1"/>
    <property type="molecule type" value="Genomic_DNA"/>
</dbReference>
<evidence type="ECO:0000256" key="1">
    <source>
        <dbReference type="SAM" id="MobiDB-lite"/>
    </source>
</evidence>
<reference evidence="3 4" key="1">
    <citation type="submission" date="2016-10" db="EMBL/GenBank/DDBJ databases">
        <authorList>
            <person name="de Groot N.N."/>
        </authorList>
    </citation>
    <scope>NUCLEOTIDE SEQUENCE [LARGE SCALE GENOMIC DNA]</scope>
    <source>
        <strain evidence="3 4">DSM 21800</strain>
    </source>
</reference>